<evidence type="ECO:0008006" key="4">
    <source>
        <dbReference type="Google" id="ProtNLM"/>
    </source>
</evidence>
<feature type="region of interest" description="Disordered" evidence="1">
    <location>
        <begin position="1156"/>
        <end position="1240"/>
    </location>
</feature>
<evidence type="ECO:0000256" key="1">
    <source>
        <dbReference type="SAM" id="MobiDB-lite"/>
    </source>
</evidence>
<accession>A0AAD7GAZ5</accession>
<feature type="region of interest" description="Disordered" evidence="1">
    <location>
        <begin position="1453"/>
        <end position="1502"/>
    </location>
</feature>
<feature type="compositionally biased region" description="Basic and acidic residues" evidence="1">
    <location>
        <begin position="1412"/>
        <end position="1433"/>
    </location>
</feature>
<dbReference type="Proteomes" id="UP001221757">
    <property type="component" value="Unassembled WGS sequence"/>
</dbReference>
<evidence type="ECO:0000313" key="2">
    <source>
        <dbReference type="EMBL" id="KAJ7677473.1"/>
    </source>
</evidence>
<feature type="region of interest" description="Disordered" evidence="1">
    <location>
        <begin position="1376"/>
        <end position="1440"/>
    </location>
</feature>
<organism evidence="2 3">
    <name type="scientific">Mycena rosella</name>
    <name type="common">Pink bonnet</name>
    <name type="synonym">Agaricus rosellus</name>
    <dbReference type="NCBI Taxonomy" id="1033263"/>
    <lineage>
        <taxon>Eukaryota</taxon>
        <taxon>Fungi</taxon>
        <taxon>Dikarya</taxon>
        <taxon>Basidiomycota</taxon>
        <taxon>Agaricomycotina</taxon>
        <taxon>Agaricomycetes</taxon>
        <taxon>Agaricomycetidae</taxon>
        <taxon>Agaricales</taxon>
        <taxon>Marasmiineae</taxon>
        <taxon>Mycenaceae</taxon>
        <taxon>Mycena</taxon>
    </lineage>
</organism>
<evidence type="ECO:0000313" key="3">
    <source>
        <dbReference type="Proteomes" id="UP001221757"/>
    </source>
</evidence>
<feature type="compositionally biased region" description="Low complexity" evidence="1">
    <location>
        <begin position="1467"/>
        <end position="1476"/>
    </location>
</feature>
<feature type="region of interest" description="Disordered" evidence="1">
    <location>
        <begin position="1259"/>
        <end position="1324"/>
    </location>
</feature>
<feature type="region of interest" description="Disordered" evidence="1">
    <location>
        <begin position="184"/>
        <end position="207"/>
    </location>
</feature>
<sequence>MSLPTPPHTGHREKENRIPLTGAHVIWSPHNQYRTITHIAAATSALPHVPAAASASKTLPPKSILKKRSEPLLPLVAAFQRDTTPEPERPKFDPTYLSSPVATIIDSSASLDDLIRAYSVLAARLRATITLNTDSDASWPILEPLRNHRAALEEAMIRDIGRCLIDPETMKQTPEDMEEEACLKEQPVFLPSPKSSPKKKKKGTTAKKAKYGRDLCTTCHSVIKLLAVVFTLPAVSGVFTVPQLRSILAQVLAIPLADDLPTPNARKTYALSIWLLQSQRLPPTVLEKAADRIVFALRRGIEGELGKEGKKGSASDGLKAIHDLSVYQPSIFVLKFEVLLPSVLSSLLAPTLALRAQACHALGGFARGLVTLPVSSLHSRISAAISSYLTTAASPSPSKKSPTKPPYNESAIARTLRTTLQATEVQHVSQGPVWGLSVLASLLVLANSAVYADEKTRRAFIALLSRAMGHRKSSIRSLGCAVWRCTAWAYCQPLLPGDGDDESEVDEENDRSKRRIVEQGREAFWTQVVVTVVDMGVGISTTAALLEEAGSTTEETLTRVATILKVMASKGGDNLESAIETLARIVSFEPTATKWSWSKLLPRGLFSASPGLLTADYTSLEPPVRSIIAQCPNQRDVRSLTREDVAQPEIFDKLVEMWRECIGCLGLPDDDAVPAHILMIWDHLIGANVANLQDSETPEDDIAEFANKAADILTDILLDTTIDVTLKAGEVRFCTDGLEPTNELSNAALKLKLVRALWAITRKAISKAQLDAAGQKLICTLVEERDEFTDSGEGSRTEWAAFCAEVLMVCSADDLQEFWKGIDESKAKWEWTDAIRGTVWRAFVEKWKEESESDWHAAVTLLGVPFTAKKPWDLSDSDLALWECCLGPAVDKGFDCGLDLVSVLDHIASIVEGHSPTSTTASRVADILLSQLAIEEARELPETLFEFVNETLRSSYPPEPRNTPQALWTLRTVTRAIENCPADHVVQLLRLVEAGVCAWVSDAHLALSDTDYAYDAVNLYEVTLMRIRSLAPDVAVLESLGAVLESGFIGRENKPAAINEAFAEFWHESYSDYPVPADGWPIEIQTCLGISSDEVDLLDPDDPWNKLSLSPAFRGVQVVSARGQEVPVSSPFKLGSARFRSASPEIAHEAGRAALEEHAQSCRPVTPTTPVAARSRASTPPRPHKLPFASQSSPTSPDSPLYAPYPPSTPSTTKRTPLRIVSASKSSPNKRRKLDNKENISPSLPIASVMERIIAASPRSGHDLAASKKHASPNHGEEERPLKRSKTGMAMPSGEKQSFHPTPSDNDAEEEEEHLVELSLVERDQSRPTLTATFDVVEDPTPLSKKRKRVLFDAVEVPTVRAVYSGLRDTLPLAFAMPSRQDRPQTRSTSNAARRALASAESPSVSRKRRRDRDDPFFSEDSMTRARSSKDSSDLSSDDDVYFGQVTPHHVFSPVLRRARDDDPPSSDDSNMSVSPLKGVVSRRLQKTGSNGRLARKAVSIQ</sequence>
<feature type="compositionally biased region" description="Basic residues" evidence="1">
    <location>
        <begin position="196"/>
        <end position="207"/>
    </location>
</feature>
<feature type="compositionally biased region" description="Polar residues" evidence="1">
    <location>
        <begin position="1189"/>
        <end position="1198"/>
    </location>
</feature>
<feature type="compositionally biased region" description="Low complexity" evidence="1">
    <location>
        <begin position="1210"/>
        <end position="1219"/>
    </location>
</feature>
<comment type="caution">
    <text evidence="2">The sequence shown here is derived from an EMBL/GenBank/DDBJ whole genome shotgun (WGS) entry which is preliminary data.</text>
</comment>
<protein>
    <recommendedName>
        <fullName evidence="4">Telomere-associated protein Rif1 N-terminal domain-containing protein</fullName>
    </recommendedName>
</protein>
<reference evidence="2" key="1">
    <citation type="submission" date="2023-03" db="EMBL/GenBank/DDBJ databases">
        <title>Massive genome expansion in bonnet fungi (Mycena s.s.) driven by repeated elements and novel gene families across ecological guilds.</title>
        <authorList>
            <consortium name="Lawrence Berkeley National Laboratory"/>
            <person name="Harder C.B."/>
            <person name="Miyauchi S."/>
            <person name="Viragh M."/>
            <person name="Kuo A."/>
            <person name="Thoen E."/>
            <person name="Andreopoulos B."/>
            <person name="Lu D."/>
            <person name="Skrede I."/>
            <person name="Drula E."/>
            <person name="Henrissat B."/>
            <person name="Morin E."/>
            <person name="Kohler A."/>
            <person name="Barry K."/>
            <person name="LaButti K."/>
            <person name="Morin E."/>
            <person name="Salamov A."/>
            <person name="Lipzen A."/>
            <person name="Mereny Z."/>
            <person name="Hegedus B."/>
            <person name="Baldrian P."/>
            <person name="Stursova M."/>
            <person name="Weitz H."/>
            <person name="Taylor A."/>
            <person name="Grigoriev I.V."/>
            <person name="Nagy L.G."/>
            <person name="Martin F."/>
            <person name="Kauserud H."/>
        </authorList>
    </citation>
    <scope>NUCLEOTIDE SEQUENCE</scope>
    <source>
        <strain evidence="2">CBHHK067</strain>
    </source>
</reference>
<name>A0AAD7GAZ5_MYCRO</name>
<dbReference type="SUPFAM" id="SSF48371">
    <property type="entry name" value="ARM repeat"/>
    <property type="match status" value="1"/>
</dbReference>
<proteinExistence type="predicted"/>
<keyword evidence="3" id="KW-1185">Reference proteome</keyword>
<gene>
    <name evidence="2" type="ORF">B0H17DRAFT_1079271</name>
</gene>
<dbReference type="InterPro" id="IPR016024">
    <property type="entry name" value="ARM-type_fold"/>
</dbReference>
<dbReference type="EMBL" id="JARKIE010000138">
    <property type="protein sequence ID" value="KAJ7677473.1"/>
    <property type="molecule type" value="Genomic_DNA"/>
</dbReference>
<feature type="compositionally biased region" description="Polar residues" evidence="1">
    <location>
        <begin position="1295"/>
        <end position="1305"/>
    </location>
</feature>